<feature type="domain" description="Helicase ATP-binding" evidence="25">
    <location>
        <begin position="629"/>
        <end position="820"/>
    </location>
</feature>
<evidence type="ECO:0000256" key="15">
    <source>
        <dbReference type="ARBA" id="ARBA00023204"/>
    </source>
</evidence>
<keyword evidence="18 23" id="KW-0539">Nucleus</keyword>
<comment type="similarity">
    <text evidence="4 23">Belongs to the MRE11/RAD32 family.</text>
</comment>
<dbReference type="GO" id="GO:0007131">
    <property type="term" value="P:reciprocal meiotic recombination"/>
    <property type="evidence" value="ECO:0007669"/>
    <property type="project" value="UniProtKB-ARBA"/>
</dbReference>
<keyword evidence="8" id="KW-0547">Nucleotide-binding</keyword>
<evidence type="ECO:0000256" key="20">
    <source>
        <dbReference type="ARBA" id="ARBA00034617"/>
    </source>
</evidence>
<dbReference type="InterPro" id="IPR057842">
    <property type="entry name" value="WH_MER3"/>
</dbReference>
<evidence type="ECO:0000256" key="23">
    <source>
        <dbReference type="RuleBase" id="RU003447"/>
    </source>
</evidence>
<dbReference type="InterPro" id="IPR004179">
    <property type="entry name" value="Sec63-dom"/>
</dbReference>
<evidence type="ECO:0000256" key="13">
    <source>
        <dbReference type="ARBA" id="ARBA00022839"/>
    </source>
</evidence>
<dbReference type="SUPFAM" id="SSF46785">
    <property type="entry name" value="Winged helix' DNA-binding domain"/>
    <property type="match status" value="1"/>
</dbReference>
<dbReference type="SMART" id="SM00487">
    <property type="entry name" value="DEXDc"/>
    <property type="match status" value="1"/>
</dbReference>
<dbReference type="FunFam" id="1.10.10.10:FF:000012">
    <property type="entry name" value="U5 small nuclear ribonucleoprotein helicase"/>
    <property type="match status" value="1"/>
</dbReference>
<evidence type="ECO:0000256" key="12">
    <source>
        <dbReference type="ARBA" id="ARBA00022806"/>
    </source>
</evidence>
<comment type="subcellular location">
    <subcellularLocation>
        <location evidence="3">Chromosome</location>
    </subcellularLocation>
    <subcellularLocation>
        <location evidence="2">Nucleus</location>
    </subcellularLocation>
</comment>
<dbReference type="InterPro" id="IPR029052">
    <property type="entry name" value="Metallo-depent_PP-like"/>
</dbReference>
<dbReference type="Gene3D" id="3.30.110.110">
    <property type="entry name" value="Mre11, capping domain"/>
    <property type="match status" value="1"/>
</dbReference>
<evidence type="ECO:0000313" key="28">
    <source>
        <dbReference type="Proteomes" id="UP001353858"/>
    </source>
</evidence>
<keyword evidence="28" id="KW-1185">Reference proteome</keyword>
<dbReference type="FunFam" id="3.60.21.10:FF:000011">
    <property type="entry name" value="Double-strand break repair protein"/>
    <property type="match status" value="1"/>
</dbReference>
<comment type="similarity">
    <text evidence="5">Belongs to the helicase family. SKI2 subfamily.</text>
</comment>
<dbReference type="GO" id="GO:0004520">
    <property type="term" value="F:DNA endonuclease activity"/>
    <property type="evidence" value="ECO:0007669"/>
    <property type="project" value="InterPro"/>
</dbReference>
<dbReference type="Gene3D" id="3.60.21.10">
    <property type="match status" value="1"/>
</dbReference>
<evidence type="ECO:0000256" key="8">
    <source>
        <dbReference type="ARBA" id="ARBA00022741"/>
    </source>
</evidence>
<evidence type="ECO:0000256" key="7">
    <source>
        <dbReference type="ARBA" id="ARBA00022722"/>
    </source>
</evidence>
<dbReference type="InterPro" id="IPR027417">
    <property type="entry name" value="P-loop_NTPase"/>
</dbReference>
<dbReference type="PROSITE" id="PS51194">
    <property type="entry name" value="HELICASE_CTER"/>
    <property type="match status" value="1"/>
</dbReference>
<evidence type="ECO:0000256" key="2">
    <source>
        <dbReference type="ARBA" id="ARBA00004123"/>
    </source>
</evidence>
<keyword evidence="15 23" id="KW-0234">DNA repair</keyword>
<keyword evidence="7 23" id="KW-0540">Nuclease</keyword>
<dbReference type="NCBIfam" id="TIGR00583">
    <property type="entry name" value="mre11"/>
    <property type="match status" value="1"/>
</dbReference>
<keyword evidence="14" id="KW-0067">ATP-binding</keyword>
<feature type="compositionally biased region" description="Basic residues" evidence="24">
    <location>
        <begin position="561"/>
        <end position="583"/>
    </location>
</feature>
<dbReference type="GO" id="GO:0043138">
    <property type="term" value="F:3'-5' DNA helicase activity"/>
    <property type="evidence" value="ECO:0007669"/>
    <property type="project" value="UniProtKB-EC"/>
</dbReference>
<dbReference type="Gene3D" id="3.40.50.300">
    <property type="entry name" value="P-loop containing nucleotide triphosphate hydrolases"/>
    <property type="match status" value="2"/>
</dbReference>
<evidence type="ECO:0000256" key="24">
    <source>
        <dbReference type="SAM" id="MobiDB-lite"/>
    </source>
</evidence>
<gene>
    <name evidence="27" type="ORF">RN001_013567</name>
</gene>
<comment type="catalytic activity">
    <reaction evidence="22">
        <text>ATP + H2O = ADP + phosphate + H(+)</text>
        <dbReference type="Rhea" id="RHEA:13065"/>
        <dbReference type="ChEBI" id="CHEBI:15377"/>
        <dbReference type="ChEBI" id="CHEBI:15378"/>
        <dbReference type="ChEBI" id="CHEBI:30616"/>
        <dbReference type="ChEBI" id="CHEBI:43474"/>
        <dbReference type="ChEBI" id="CHEBI:456216"/>
        <dbReference type="EC" id="5.6.2.4"/>
    </reaction>
</comment>
<dbReference type="SUPFAM" id="SSF158702">
    <property type="entry name" value="Sec63 N-terminal domain-like"/>
    <property type="match status" value="1"/>
</dbReference>
<feature type="domain" description="Helicase C-terminal" evidence="26">
    <location>
        <begin position="859"/>
        <end position="1047"/>
    </location>
</feature>
<dbReference type="SMART" id="SM00490">
    <property type="entry name" value="HELICc"/>
    <property type="match status" value="1"/>
</dbReference>
<evidence type="ECO:0000259" key="26">
    <source>
        <dbReference type="PROSITE" id="PS51194"/>
    </source>
</evidence>
<dbReference type="GO" id="GO:0030145">
    <property type="term" value="F:manganese ion binding"/>
    <property type="evidence" value="ECO:0007669"/>
    <property type="project" value="InterPro"/>
</dbReference>
<keyword evidence="6" id="KW-0158">Chromosome</keyword>
<evidence type="ECO:0000256" key="14">
    <source>
        <dbReference type="ARBA" id="ARBA00022840"/>
    </source>
</evidence>
<evidence type="ECO:0000256" key="19">
    <source>
        <dbReference type="ARBA" id="ARBA00023254"/>
    </source>
</evidence>
<dbReference type="InterPro" id="IPR003701">
    <property type="entry name" value="Mre11"/>
</dbReference>
<evidence type="ECO:0000256" key="22">
    <source>
        <dbReference type="ARBA" id="ARBA00048988"/>
    </source>
</evidence>
<dbReference type="InterPro" id="IPR004843">
    <property type="entry name" value="Calcineurin-like_PHP"/>
</dbReference>
<dbReference type="EMBL" id="JARPUR010000006">
    <property type="protein sequence ID" value="KAK4874207.1"/>
    <property type="molecule type" value="Genomic_DNA"/>
</dbReference>
<dbReference type="GO" id="GO:0005694">
    <property type="term" value="C:chromosome"/>
    <property type="evidence" value="ECO:0007669"/>
    <property type="project" value="UniProtKB-SubCell"/>
</dbReference>
<dbReference type="InterPro" id="IPR052247">
    <property type="entry name" value="Meiotic_Crossover_Helicase"/>
</dbReference>
<keyword evidence="9 23" id="KW-0255">Endonuclease</keyword>
<evidence type="ECO:0000256" key="18">
    <source>
        <dbReference type="ARBA" id="ARBA00023242"/>
    </source>
</evidence>
<keyword evidence="19 23" id="KW-0469">Meiosis</keyword>
<keyword evidence="16 23" id="KW-0464">Manganese</keyword>
<dbReference type="InterPro" id="IPR014001">
    <property type="entry name" value="Helicase_ATP-bd"/>
</dbReference>
<keyword evidence="12" id="KW-0347">Helicase</keyword>
<comment type="catalytic activity">
    <reaction evidence="20">
        <text>Couples ATP hydrolysis with the unwinding of duplex DNA by translocating in the 3'-5' direction.</text>
        <dbReference type="EC" id="5.6.2.4"/>
    </reaction>
</comment>
<dbReference type="InterPro" id="IPR007281">
    <property type="entry name" value="Mre11_DNA-bd"/>
</dbReference>
<dbReference type="SUPFAM" id="SSF52540">
    <property type="entry name" value="P-loop containing nucleoside triphosphate hydrolases"/>
    <property type="match status" value="2"/>
</dbReference>
<reference evidence="28" key="1">
    <citation type="submission" date="2023-01" db="EMBL/GenBank/DDBJ databases">
        <title>Key to firefly adult light organ development and bioluminescence: homeobox transcription factors regulate luciferase expression and transportation to peroxisome.</title>
        <authorList>
            <person name="Fu X."/>
        </authorList>
    </citation>
    <scope>NUCLEOTIDE SEQUENCE [LARGE SCALE GENOMIC DNA]</scope>
</reference>
<dbReference type="Gene3D" id="1.10.10.10">
    <property type="entry name" value="Winged helix-like DNA-binding domain superfamily/Winged helix DNA-binding domain"/>
    <property type="match status" value="1"/>
</dbReference>
<evidence type="ECO:0000256" key="4">
    <source>
        <dbReference type="ARBA" id="ARBA00009028"/>
    </source>
</evidence>
<dbReference type="Pfam" id="PF00270">
    <property type="entry name" value="DEAD"/>
    <property type="match status" value="1"/>
</dbReference>
<keyword evidence="10 23" id="KW-0227">DNA damage</keyword>
<sequence>MDNSMNALPEDTFKILIATDNHLGYSEKNAIRGQDSFVTFEEILQLASVNKVDFILLGGDLFHDSRPSTYCINKCIELLRKYCLGDKPVEIEFLSDQSYHFQYQRNPIVNYEDPNLNVSIPVFTIHGNHDDPTGNKQISVLDILAASGLINYFGRCNDFNKVDIKPILLQKGEVKLAIYGLSHIKDERLGRLFLDRKVTMKMPQGEDWFNILVLHQNRVARGVKNFIPESAIPNFIDLVIWGHEHDCKITPEPIGNNNTHISQPGSSIATSLALGESIPKKVALLQVSKDGFKMIPIPLQTVRPFILDELFLENPQSENYLYEKPSEQAVDQVKQKINEMIAKATTQHKDKSKPAPLPLIRLKVFYHNEQQMFNTVRIGMQFSGRVANPDDMVKLNSITAKEKKAKSKFEIDEDELEEFVDISSWATSVEDIIVKYLSSDEKKKEMTVLSTKGLVEAVSRFIKHGDSDVISNLVEKQIDETVNLIVEMDPEVDQIAEAIETLRDQRIREAGEGNVEAGALLNDLDLSTVSRNTTKQNSTTKEDSDILELSSDDEPSTSKAPPKKKIAPRGRGSRGGRGSRSRGKQNNSDDTFDDTTHEIEENLSEIVKDEALDEECEVREEKLNTQHEQMSQPSDESIAVSAPTGSGKTVIFELAVVRFLQRLNAFGQQIPYKIVYVAPLKSLCEERLVDWFPKFSNLGLKCISVTGDSDFFDFQKLVNHNFIITTPEKWDSLTRRWRNNQNFVTFIKLFMIDEVHLVNDTQRGPTLEVIVSRMKTIQSCTAGIDQGFDSMDLRIVAVSATIPNVEDIANWLSMPTVKAQAFKFNDETRPVKLKKVVVGFNYNPQVSTPFKFDIMLNYKLQSIMLQHGEGKPTLIFCGTRKNVEMTSKHLTQNITINLDLPQKEKLKKACALLSEIKLKETLIHGIGFHHAGLSPQDRKVVEDLFRNAGLPILVTTSTLAMGINLPAHLVIIKSTKHYCNGEYQDYSESMLLQMIGRAGRPQFDSSATAVILTTASDKQKYENMVDGVQPVESNLHTNLTEHLNAEVVLNTITDLSVALEWITTTFLYIRAEKNPKHYGFPTGLTAAQIDKKLLDICHIQINKLARSGMLTIDQNDILIKPTQLGTLMAKYYVAFDTMTLFTKISGTEILPQVLSLISKCQEFSEMRLRVDDKKTLNMLNKCRGRETIRYPFNEKIKTVDMKINCIIQAVFGCLPMLETSLVNESQRIMRIGERMANCLSEYLATKHNCFSALLSTLILSKCFHAKLWENSLYVSRQLSGIGAAFSNALVEAGKTTFRDILNSNPRDIERIINRKPPMGNTIQEQIKHLPMYGIEMNQLCTTDTVNIELKVHLQNSDLLQIQSTVEKDSNMSLLVGDTNNDIILFENFKLRQLIETPTICKTFTFPLTYKQEIQAYFISADWVGIDCETRIFSSFDTKKIDSANESTVKRVDAKSKNRESRQKTSHVQMFVDTYFKHQKATEKRLNKEVYNTTLTSSTSYSATARRNKEDHFKELKSQINHNDNKYRLKENMKCRVNFDCTLDYGEETQEKLVLNRFNYQPRKKLDCTVTSSTSKNTVDISDKNDDSSISSIEEYMENMPLTNKVQTPPQSNGGQKTITWSSPLVISPSTKYSPVLAKEGLTNTTVSSWISSNVSTKFSQQISDSGTLTHPSVTRPTLKDNLRINYYHPLSDRDFYSQKKEKDSVGNNNQELNRSTISDVASSTFLETFGIKSSNVTPTRRTNSQQYRNLSKPITVSDYYLKTMSTDRDNKTLSVTPKKAEYKIINRANVETQTTASPVKTTQDAATSPIKNLLNDVKLSLFDTSSEASFNQLYDVSINQQKLQQDLNAFDCDRDNYMNFQEQQTIPTNYQMLEIPQLAQHSYINATKSQICENKRQRLGRYLCSKPAATPQAINEKYQHHYSDFVFSSQLYKPSQEYDNQRCNNKGNYYEMRNELLDAPYYCDTASQLYQEPINILSKKSATQEALGAQFLRQKKYDWHPYSRVRNDAVMMPNDQQPYRAPQNVIDSRQVLRPNAFPFSDYQNDMVASHPNSNNNLIFMRRTQSLDDQNYGNHQLRHAQSIGRPSILTKDFCIESDDFEDCFEK</sequence>
<evidence type="ECO:0000256" key="16">
    <source>
        <dbReference type="ARBA" id="ARBA00023211"/>
    </source>
</evidence>
<evidence type="ECO:0000259" key="25">
    <source>
        <dbReference type="PROSITE" id="PS51192"/>
    </source>
</evidence>
<keyword evidence="17" id="KW-0413">Isomerase</keyword>
<dbReference type="InterPro" id="IPR038487">
    <property type="entry name" value="Mre11_capping_dom"/>
</dbReference>
<dbReference type="CDD" id="cd18795">
    <property type="entry name" value="SF2_C_Ski2"/>
    <property type="match status" value="1"/>
</dbReference>
<dbReference type="InterPro" id="IPR041796">
    <property type="entry name" value="Mre11_N"/>
</dbReference>
<dbReference type="Pfam" id="PF00271">
    <property type="entry name" value="Helicase_C"/>
    <property type="match status" value="1"/>
</dbReference>
<keyword evidence="13 23" id="KW-0269">Exonuclease</keyword>
<evidence type="ECO:0000256" key="17">
    <source>
        <dbReference type="ARBA" id="ARBA00023235"/>
    </source>
</evidence>
<dbReference type="SUPFAM" id="SSF56300">
    <property type="entry name" value="Metallo-dependent phosphatases"/>
    <property type="match status" value="1"/>
</dbReference>
<keyword evidence="11 23" id="KW-0378">Hydrolase</keyword>
<dbReference type="InterPro" id="IPR036388">
    <property type="entry name" value="WH-like_DNA-bd_sf"/>
</dbReference>
<evidence type="ECO:0000256" key="5">
    <source>
        <dbReference type="ARBA" id="ARBA00010140"/>
    </source>
</evidence>
<dbReference type="InterPro" id="IPR001650">
    <property type="entry name" value="Helicase_C-like"/>
</dbReference>
<dbReference type="GO" id="GO:0006302">
    <property type="term" value="P:double-strand break repair"/>
    <property type="evidence" value="ECO:0007669"/>
    <property type="project" value="InterPro"/>
</dbReference>
<evidence type="ECO:0000313" key="27">
    <source>
        <dbReference type="EMBL" id="KAK4874207.1"/>
    </source>
</evidence>
<dbReference type="SMART" id="SM01347">
    <property type="entry name" value="Mre11_DNA_bind"/>
    <property type="match status" value="1"/>
</dbReference>
<organism evidence="27 28">
    <name type="scientific">Aquatica leii</name>
    <dbReference type="NCBI Taxonomy" id="1421715"/>
    <lineage>
        <taxon>Eukaryota</taxon>
        <taxon>Metazoa</taxon>
        <taxon>Ecdysozoa</taxon>
        <taxon>Arthropoda</taxon>
        <taxon>Hexapoda</taxon>
        <taxon>Insecta</taxon>
        <taxon>Pterygota</taxon>
        <taxon>Neoptera</taxon>
        <taxon>Endopterygota</taxon>
        <taxon>Coleoptera</taxon>
        <taxon>Polyphaga</taxon>
        <taxon>Elateriformia</taxon>
        <taxon>Elateroidea</taxon>
        <taxon>Lampyridae</taxon>
        <taxon>Luciolinae</taxon>
        <taxon>Aquatica</taxon>
    </lineage>
</organism>
<evidence type="ECO:0000256" key="1">
    <source>
        <dbReference type="ARBA" id="ARBA00001936"/>
    </source>
</evidence>
<dbReference type="InterPro" id="IPR011545">
    <property type="entry name" value="DEAD/DEAH_box_helicase_dom"/>
</dbReference>
<dbReference type="EC" id="5.6.2.4" evidence="21"/>
<evidence type="ECO:0000256" key="9">
    <source>
        <dbReference type="ARBA" id="ARBA00022759"/>
    </source>
</evidence>
<evidence type="ECO:0000256" key="6">
    <source>
        <dbReference type="ARBA" id="ARBA00022454"/>
    </source>
</evidence>
<evidence type="ECO:0000256" key="21">
    <source>
        <dbReference type="ARBA" id="ARBA00034808"/>
    </source>
</evidence>
<dbReference type="Pfam" id="PF23445">
    <property type="entry name" value="WHD_SNRNP200"/>
    <property type="match status" value="1"/>
</dbReference>
<proteinExistence type="inferred from homology"/>
<dbReference type="InterPro" id="IPR036390">
    <property type="entry name" value="WH_DNA-bd_sf"/>
</dbReference>
<dbReference type="GO" id="GO:0030870">
    <property type="term" value="C:Mre11 complex"/>
    <property type="evidence" value="ECO:0007669"/>
    <property type="project" value="InterPro"/>
</dbReference>
<protein>
    <recommendedName>
        <fullName evidence="21">DNA 3'-5' helicase</fullName>
        <ecNumber evidence="21">5.6.2.4</ecNumber>
    </recommendedName>
</protein>
<comment type="cofactor">
    <cofactor evidence="1">
        <name>Mn(2+)</name>
        <dbReference type="ChEBI" id="CHEBI:29035"/>
    </cofactor>
</comment>
<dbReference type="Proteomes" id="UP001353858">
    <property type="component" value="Unassembled WGS sequence"/>
</dbReference>
<evidence type="ECO:0000256" key="3">
    <source>
        <dbReference type="ARBA" id="ARBA00004286"/>
    </source>
</evidence>
<dbReference type="Pfam" id="PF02889">
    <property type="entry name" value="Sec63"/>
    <property type="match status" value="1"/>
</dbReference>
<dbReference type="GO" id="GO:0003676">
    <property type="term" value="F:nucleic acid binding"/>
    <property type="evidence" value="ECO:0007669"/>
    <property type="project" value="InterPro"/>
</dbReference>
<evidence type="ECO:0000256" key="11">
    <source>
        <dbReference type="ARBA" id="ARBA00022801"/>
    </source>
</evidence>
<dbReference type="FunFam" id="3.40.50.300:FF:001076">
    <property type="entry name" value="ATP-dependent DNA helicase MER3"/>
    <property type="match status" value="1"/>
</dbReference>
<dbReference type="SMART" id="SM00973">
    <property type="entry name" value="Sec63"/>
    <property type="match status" value="1"/>
</dbReference>
<dbReference type="Pfam" id="PF00149">
    <property type="entry name" value="Metallophos"/>
    <property type="match status" value="1"/>
</dbReference>
<dbReference type="CDD" id="cd00840">
    <property type="entry name" value="MPP_Mre11_N"/>
    <property type="match status" value="1"/>
</dbReference>
<name>A0AAN7PRX3_9COLE</name>
<dbReference type="PROSITE" id="PS51192">
    <property type="entry name" value="HELICASE_ATP_BIND_1"/>
    <property type="match status" value="1"/>
</dbReference>
<dbReference type="PANTHER" id="PTHR47835:SF3">
    <property type="entry name" value="HELICASE FOR MEIOSIS 1"/>
    <property type="match status" value="1"/>
</dbReference>
<dbReference type="GO" id="GO:0008296">
    <property type="term" value="F:3'-5'-DNA exonuclease activity"/>
    <property type="evidence" value="ECO:0007669"/>
    <property type="project" value="InterPro"/>
</dbReference>
<dbReference type="GO" id="GO:0005524">
    <property type="term" value="F:ATP binding"/>
    <property type="evidence" value="ECO:0007669"/>
    <property type="project" value="UniProtKB-KW"/>
</dbReference>
<dbReference type="Gene3D" id="1.10.3380.10">
    <property type="entry name" value="Sec63 N-terminal domain-like domain"/>
    <property type="match status" value="1"/>
</dbReference>
<feature type="region of interest" description="Disordered" evidence="24">
    <location>
        <begin position="532"/>
        <end position="595"/>
    </location>
</feature>
<comment type="caution">
    <text evidence="27">The sequence shown here is derived from an EMBL/GenBank/DDBJ whole genome shotgun (WGS) entry which is preliminary data.</text>
</comment>
<dbReference type="PANTHER" id="PTHR47835">
    <property type="entry name" value="HFM1, ATP DEPENDENT DNA HELICASE HOMOLOG"/>
    <property type="match status" value="1"/>
</dbReference>
<dbReference type="Pfam" id="PF04152">
    <property type="entry name" value="Mre11_DNA_bind"/>
    <property type="match status" value="1"/>
</dbReference>
<accession>A0AAN7PRX3</accession>
<evidence type="ECO:0000256" key="10">
    <source>
        <dbReference type="ARBA" id="ARBA00022763"/>
    </source>
</evidence>